<reference evidence="1" key="1">
    <citation type="submission" date="2014-11" db="EMBL/GenBank/DDBJ databases">
        <authorList>
            <person name="Amaro Gonzalez C."/>
        </authorList>
    </citation>
    <scope>NUCLEOTIDE SEQUENCE</scope>
</reference>
<reference evidence="1" key="2">
    <citation type="journal article" date="2015" name="Fish Shellfish Immunol.">
        <title>Early steps in the European eel (Anguilla anguilla)-Vibrio vulnificus interaction in the gills: Role of the RtxA13 toxin.</title>
        <authorList>
            <person name="Callol A."/>
            <person name="Pajuelo D."/>
            <person name="Ebbesson L."/>
            <person name="Teles M."/>
            <person name="MacKenzie S."/>
            <person name="Amaro C."/>
        </authorList>
    </citation>
    <scope>NUCLEOTIDE SEQUENCE</scope>
</reference>
<organism evidence="1">
    <name type="scientific">Anguilla anguilla</name>
    <name type="common">European freshwater eel</name>
    <name type="synonym">Muraena anguilla</name>
    <dbReference type="NCBI Taxonomy" id="7936"/>
    <lineage>
        <taxon>Eukaryota</taxon>
        <taxon>Metazoa</taxon>
        <taxon>Chordata</taxon>
        <taxon>Craniata</taxon>
        <taxon>Vertebrata</taxon>
        <taxon>Euteleostomi</taxon>
        <taxon>Actinopterygii</taxon>
        <taxon>Neopterygii</taxon>
        <taxon>Teleostei</taxon>
        <taxon>Anguilliformes</taxon>
        <taxon>Anguillidae</taxon>
        <taxon>Anguilla</taxon>
    </lineage>
</organism>
<proteinExistence type="predicted"/>
<dbReference type="EMBL" id="GBXM01056295">
    <property type="protein sequence ID" value="JAH52282.1"/>
    <property type="molecule type" value="Transcribed_RNA"/>
</dbReference>
<evidence type="ECO:0000313" key="1">
    <source>
        <dbReference type="EMBL" id="JAH52282.1"/>
    </source>
</evidence>
<protein>
    <submittedName>
        <fullName evidence="1">Uncharacterized protein</fullName>
    </submittedName>
</protein>
<accession>A0A0E9TFR2</accession>
<dbReference type="AlphaFoldDB" id="A0A0E9TFR2"/>
<name>A0A0E9TFR2_ANGAN</name>
<sequence>MKTLTFSTLQTHTLKLL</sequence>